<dbReference type="RefSeq" id="WP_055460937.1">
    <property type="nucleotide sequence ID" value="NZ_CYHC01000016.1"/>
</dbReference>
<dbReference type="InterPro" id="IPR018330">
    <property type="entry name" value="RecT_fam"/>
</dbReference>
<dbReference type="Proteomes" id="UP000182178">
    <property type="component" value="Unassembled WGS sequence"/>
</dbReference>
<keyword evidence="3" id="KW-1185">Reference proteome</keyword>
<organism evidence="2 3">
    <name type="scientific">Chelatococcus sambhunathii</name>
    <dbReference type="NCBI Taxonomy" id="363953"/>
    <lineage>
        <taxon>Bacteria</taxon>
        <taxon>Pseudomonadati</taxon>
        <taxon>Pseudomonadota</taxon>
        <taxon>Alphaproteobacteria</taxon>
        <taxon>Hyphomicrobiales</taxon>
        <taxon>Chelatococcaceae</taxon>
        <taxon>Chelatococcus</taxon>
    </lineage>
</organism>
<dbReference type="Pfam" id="PF03837">
    <property type="entry name" value="RecT"/>
    <property type="match status" value="1"/>
</dbReference>
<evidence type="ECO:0000256" key="1">
    <source>
        <dbReference type="SAM" id="MobiDB-lite"/>
    </source>
</evidence>
<accession>A0ABP2A8L4</accession>
<sequence length="340" mass="37087">MAENPLVTTETEHRIASRIDGQTSQELAISDGAGGIAFASMAQVMEFGKLMAVSQIGVRKHLRGNPGACVAVTIQAIEWRMSPYAVANKSYLVNDQIAYEAQLIHAVILRRAPIKGRPKMEFIGDGGKRKLRVWAELSDGSGEIVEYTSPEFDKIQPKNSPLWKNDPDQQHWYYSIRAWCRRHFPDVILGVYAVDELQDAGYQIDDGRAAPPAPRPGLKRALDSLAEKRGPVIEGSAAEAEQLSEQASFDEETQETSAPAADQGAGAEGVSSKPGDAPAPDLFPTRDALAAARDRGREAKRDGMNRRALPGEYRQPGREAEADEWRAGYDEETAQEGGAS</sequence>
<feature type="compositionally biased region" description="Basic and acidic residues" evidence="1">
    <location>
        <begin position="292"/>
        <end position="305"/>
    </location>
</feature>
<feature type="region of interest" description="Disordered" evidence="1">
    <location>
        <begin position="239"/>
        <end position="340"/>
    </location>
</feature>
<proteinExistence type="predicted"/>
<comment type="caution">
    <text evidence="2">The sequence shown here is derived from an EMBL/GenBank/DDBJ whole genome shotgun (WGS) entry which is preliminary data.</text>
</comment>
<evidence type="ECO:0000313" key="2">
    <source>
        <dbReference type="EMBL" id="CUA90844.1"/>
    </source>
</evidence>
<dbReference type="EMBL" id="CYHC01000016">
    <property type="protein sequence ID" value="CUA90844.1"/>
    <property type="molecule type" value="Genomic_DNA"/>
</dbReference>
<feature type="compositionally biased region" description="Basic and acidic residues" evidence="1">
    <location>
        <begin position="315"/>
        <end position="329"/>
    </location>
</feature>
<evidence type="ECO:0000313" key="3">
    <source>
        <dbReference type="Proteomes" id="UP000182178"/>
    </source>
</evidence>
<reference evidence="2 3" key="1">
    <citation type="submission" date="2015-08" db="EMBL/GenBank/DDBJ databases">
        <authorList>
            <person name="Varghese N."/>
        </authorList>
    </citation>
    <scope>NUCLEOTIDE SEQUENCE [LARGE SCALE GENOMIC DNA]</scope>
    <source>
        <strain evidence="2 3">DSM 18167</strain>
    </source>
</reference>
<name>A0ABP2A8L4_9HYPH</name>
<protein>
    <submittedName>
        <fullName evidence="2">RecT family</fullName>
    </submittedName>
</protein>
<gene>
    <name evidence="2" type="ORF">Ga0061061_1169</name>
</gene>